<dbReference type="Proteomes" id="UP000229315">
    <property type="component" value="Unassembled WGS sequence"/>
</dbReference>
<dbReference type="InterPro" id="IPR033469">
    <property type="entry name" value="CYTH-like_dom_sf"/>
</dbReference>
<dbReference type="AlphaFoldDB" id="A0A2H0UF53"/>
<dbReference type="SUPFAM" id="SSF55154">
    <property type="entry name" value="CYTH-like phosphatases"/>
    <property type="match status" value="1"/>
</dbReference>
<feature type="domain" description="CYTH" evidence="1">
    <location>
        <begin position="4"/>
        <end position="211"/>
    </location>
</feature>
<dbReference type="EMBL" id="PFBH01000017">
    <property type="protein sequence ID" value="PIR85027.1"/>
    <property type="molecule type" value="Genomic_DNA"/>
</dbReference>
<name>A0A2H0UF53_9BACT</name>
<proteinExistence type="predicted"/>
<dbReference type="InterPro" id="IPR023577">
    <property type="entry name" value="CYTH_domain"/>
</dbReference>
<sequence length="225" mass="25604">MAQTYEIEIKSLLGGKEKADALIEKMCELDSDVSCVSKNKQLNHYFVGDDLSVLVDAVAPLFDEDATARLKEIAEHVTEFSVRTRFKDGTVLFIVKASVDDTSSSNGISRVEFEEPVDLSLEELDSKILGAGFSYQAKWSREREEYVFRGANVCMDKNAGYGYLAEFEKIVSDQSEIPSAQEELRAIMEELGVEELPQERLERMFTHYNKNWEEYYGTDNTFVIE</sequence>
<evidence type="ECO:0000313" key="2">
    <source>
        <dbReference type="EMBL" id="PIR85027.1"/>
    </source>
</evidence>
<dbReference type="Gene3D" id="2.40.320.10">
    <property type="entry name" value="Hypothetical Protein Pfu-838710-001"/>
    <property type="match status" value="1"/>
</dbReference>
<protein>
    <recommendedName>
        <fullName evidence="1">CYTH domain-containing protein</fullName>
    </recommendedName>
</protein>
<dbReference type="PROSITE" id="PS51707">
    <property type="entry name" value="CYTH"/>
    <property type="match status" value="1"/>
</dbReference>
<organism evidence="2 3">
    <name type="scientific">Candidatus Kaiserbacteria bacterium CG10_big_fil_rev_8_21_14_0_10_45_20</name>
    <dbReference type="NCBI Taxonomy" id="1974607"/>
    <lineage>
        <taxon>Bacteria</taxon>
        <taxon>Candidatus Kaiseribacteriota</taxon>
    </lineage>
</organism>
<evidence type="ECO:0000313" key="3">
    <source>
        <dbReference type="Proteomes" id="UP000229315"/>
    </source>
</evidence>
<dbReference type="Pfam" id="PF01928">
    <property type="entry name" value="CYTH"/>
    <property type="match status" value="1"/>
</dbReference>
<accession>A0A2H0UF53</accession>
<gene>
    <name evidence="2" type="ORF">COU15_02975</name>
</gene>
<evidence type="ECO:0000259" key="1">
    <source>
        <dbReference type="PROSITE" id="PS51707"/>
    </source>
</evidence>
<reference evidence="3" key="1">
    <citation type="submission" date="2017-09" db="EMBL/GenBank/DDBJ databases">
        <title>Depth-based differentiation of microbial function through sediment-hosted aquifers and enrichment of novel symbionts in the deep terrestrial subsurface.</title>
        <authorList>
            <person name="Probst A.J."/>
            <person name="Ladd B."/>
            <person name="Jarett J.K."/>
            <person name="Geller-Mcgrath D.E."/>
            <person name="Sieber C.M.K."/>
            <person name="Emerson J.B."/>
            <person name="Anantharaman K."/>
            <person name="Thomas B.C."/>
            <person name="Malmstrom R."/>
            <person name="Stieglmeier M."/>
            <person name="Klingl A."/>
            <person name="Woyke T."/>
            <person name="Ryan C.M."/>
            <person name="Banfield J.F."/>
        </authorList>
    </citation>
    <scope>NUCLEOTIDE SEQUENCE [LARGE SCALE GENOMIC DNA]</scope>
</reference>
<comment type="caution">
    <text evidence="2">The sequence shown here is derived from an EMBL/GenBank/DDBJ whole genome shotgun (WGS) entry which is preliminary data.</text>
</comment>